<dbReference type="KEGG" id="lcre:Pla8534_28800"/>
<protein>
    <recommendedName>
        <fullName evidence="4">Outer membrane efflux protein</fullName>
    </recommendedName>
</protein>
<feature type="compositionally biased region" description="Low complexity" evidence="1">
    <location>
        <begin position="512"/>
        <end position="526"/>
    </location>
</feature>
<dbReference type="Proteomes" id="UP000317648">
    <property type="component" value="Chromosome"/>
</dbReference>
<name>A0A518DTE5_9BACT</name>
<keyword evidence="3" id="KW-1185">Reference proteome</keyword>
<accession>A0A518DTE5</accession>
<organism evidence="2 3">
    <name type="scientific">Lignipirellula cremea</name>
    <dbReference type="NCBI Taxonomy" id="2528010"/>
    <lineage>
        <taxon>Bacteria</taxon>
        <taxon>Pseudomonadati</taxon>
        <taxon>Planctomycetota</taxon>
        <taxon>Planctomycetia</taxon>
        <taxon>Pirellulales</taxon>
        <taxon>Pirellulaceae</taxon>
        <taxon>Lignipirellula</taxon>
    </lineage>
</organism>
<feature type="compositionally biased region" description="Pro residues" evidence="1">
    <location>
        <begin position="56"/>
        <end position="70"/>
    </location>
</feature>
<dbReference type="Gene3D" id="1.20.1600.10">
    <property type="entry name" value="Outer membrane efflux proteins (OEP)"/>
    <property type="match status" value="1"/>
</dbReference>
<dbReference type="GO" id="GO:0015562">
    <property type="term" value="F:efflux transmembrane transporter activity"/>
    <property type="evidence" value="ECO:0007669"/>
    <property type="project" value="InterPro"/>
</dbReference>
<dbReference type="RefSeq" id="WP_145053850.1">
    <property type="nucleotide sequence ID" value="NZ_CP036433.1"/>
</dbReference>
<sequence>MHATTLYLALMLTAQVNGPGTQPPSAFGAGAQPAPIQTEPAPSFGGFGSFNGGAPPSRPAEPPAEGPASPPAGSFNPQGPPASGAPLPTIQPMQNPVGAAPGRFEPTPASNPTLPPGNGNPGTQPGAGQSSFGQMNAGQLNSGQINPGQLNTPQRSVSISAPVARTALQQPIAPTEGSLARTLLRQAITPDVVETGGQPLRLLEAIELTTDRTRQLQAVKAYWRLALARADAAHAVQEQTWLSQAPAPQAADQQAQLKAAQYGAAARETEARLALAATQHDFSLAAERRTETPLFVPVDLPFSGEYQTNFRALFSGRVPPAALLRVERTLPGYYELLNIRAEAVESAALALEATDAAYRKGQSNIVDLLTAYEQLQRQRIAFLQAVGDYNYSIADYAMAVAGPNVNRQAVVSMLIETVEAPTATANVTPGLIRRTSGEEPVLAEPPAGIVAPATYEEPAGNPSSGVGRSVLVRENEPTSAATPAGPLTPVFPTGEEPPTLAAPGPVANQQSPEMAPPGEFAPAGEARPLQPE</sequence>
<proteinExistence type="predicted"/>
<feature type="region of interest" description="Disordered" evidence="1">
    <location>
        <begin position="475"/>
        <end position="532"/>
    </location>
</feature>
<feature type="compositionally biased region" description="Polar residues" evidence="1">
    <location>
        <begin position="130"/>
        <end position="157"/>
    </location>
</feature>
<evidence type="ECO:0000256" key="1">
    <source>
        <dbReference type="SAM" id="MobiDB-lite"/>
    </source>
</evidence>
<dbReference type="AlphaFoldDB" id="A0A518DTE5"/>
<reference evidence="2 3" key="1">
    <citation type="submission" date="2019-02" db="EMBL/GenBank/DDBJ databases">
        <title>Deep-cultivation of Planctomycetes and their phenomic and genomic characterization uncovers novel biology.</title>
        <authorList>
            <person name="Wiegand S."/>
            <person name="Jogler M."/>
            <person name="Boedeker C."/>
            <person name="Pinto D."/>
            <person name="Vollmers J."/>
            <person name="Rivas-Marin E."/>
            <person name="Kohn T."/>
            <person name="Peeters S.H."/>
            <person name="Heuer A."/>
            <person name="Rast P."/>
            <person name="Oberbeckmann S."/>
            <person name="Bunk B."/>
            <person name="Jeske O."/>
            <person name="Meyerdierks A."/>
            <person name="Storesund J.E."/>
            <person name="Kallscheuer N."/>
            <person name="Luecker S."/>
            <person name="Lage O.M."/>
            <person name="Pohl T."/>
            <person name="Merkel B.J."/>
            <person name="Hornburger P."/>
            <person name="Mueller R.-W."/>
            <person name="Bruemmer F."/>
            <person name="Labrenz M."/>
            <person name="Spormann A.M."/>
            <person name="Op den Camp H."/>
            <person name="Overmann J."/>
            <person name="Amann R."/>
            <person name="Jetten M.S.M."/>
            <person name="Mascher T."/>
            <person name="Medema M.H."/>
            <person name="Devos D.P."/>
            <person name="Kaster A.-K."/>
            <person name="Ovreas L."/>
            <person name="Rohde M."/>
            <person name="Galperin M.Y."/>
            <person name="Jogler C."/>
        </authorList>
    </citation>
    <scope>NUCLEOTIDE SEQUENCE [LARGE SCALE GENOMIC DNA]</scope>
    <source>
        <strain evidence="2 3">Pla85_3_4</strain>
    </source>
</reference>
<dbReference type="OrthoDB" id="282964at2"/>
<evidence type="ECO:0000313" key="2">
    <source>
        <dbReference type="EMBL" id="QDU95068.1"/>
    </source>
</evidence>
<evidence type="ECO:0008006" key="4">
    <source>
        <dbReference type="Google" id="ProtNLM"/>
    </source>
</evidence>
<feature type="region of interest" description="Disordered" evidence="1">
    <location>
        <begin position="23"/>
        <end position="157"/>
    </location>
</feature>
<dbReference type="EMBL" id="CP036433">
    <property type="protein sequence ID" value="QDU95068.1"/>
    <property type="molecule type" value="Genomic_DNA"/>
</dbReference>
<evidence type="ECO:0000313" key="3">
    <source>
        <dbReference type="Proteomes" id="UP000317648"/>
    </source>
</evidence>
<gene>
    <name evidence="2" type="ORF">Pla8534_28800</name>
</gene>